<dbReference type="InterPro" id="IPR014746">
    <property type="entry name" value="Gln_synth/guanido_kin_cat_dom"/>
</dbReference>
<comment type="similarity">
    <text evidence="2 3">Belongs to the glutamine synthetase family.</text>
</comment>
<evidence type="ECO:0000313" key="6">
    <source>
        <dbReference type="Proteomes" id="UP000477782"/>
    </source>
</evidence>
<name>A0A6M0QRU3_9RHOB</name>
<keyword evidence="1" id="KW-0436">Ligase</keyword>
<evidence type="ECO:0000313" key="5">
    <source>
        <dbReference type="EMBL" id="NEY90249.1"/>
    </source>
</evidence>
<evidence type="ECO:0000256" key="2">
    <source>
        <dbReference type="PROSITE-ProRule" id="PRU01331"/>
    </source>
</evidence>
<dbReference type="PANTHER" id="PTHR43785">
    <property type="entry name" value="GAMMA-GLUTAMYLPUTRESCINE SYNTHETASE"/>
    <property type="match status" value="1"/>
</dbReference>
<dbReference type="Gene3D" id="3.30.590.10">
    <property type="entry name" value="Glutamine synthetase/guanido kinase, catalytic domain"/>
    <property type="match status" value="1"/>
</dbReference>
<evidence type="ECO:0000259" key="4">
    <source>
        <dbReference type="PROSITE" id="PS51987"/>
    </source>
</evidence>
<dbReference type="SMART" id="SM01230">
    <property type="entry name" value="Gln-synt_C"/>
    <property type="match status" value="1"/>
</dbReference>
<dbReference type="PROSITE" id="PS51987">
    <property type="entry name" value="GS_CATALYTIC"/>
    <property type="match status" value="1"/>
</dbReference>
<organism evidence="5 6">
    <name type="scientific">Tabrizicola oligotrophica</name>
    <dbReference type="NCBI Taxonomy" id="2710650"/>
    <lineage>
        <taxon>Bacteria</taxon>
        <taxon>Pseudomonadati</taxon>
        <taxon>Pseudomonadota</taxon>
        <taxon>Alphaproteobacteria</taxon>
        <taxon>Rhodobacterales</taxon>
        <taxon>Paracoccaceae</taxon>
        <taxon>Tabrizicola</taxon>
    </lineage>
</organism>
<dbReference type="Proteomes" id="UP000477782">
    <property type="component" value="Unassembled WGS sequence"/>
</dbReference>
<accession>A0A6M0QRU3</accession>
<dbReference type="SUPFAM" id="SSF55931">
    <property type="entry name" value="Glutamine synthetase/guanido kinase"/>
    <property type="match status" value="1"/>
</dbReference>
<proteinExistence type="inferred from homology"/>
<dbReference type="Pfam" id="PF00120">
    <property type="entry name" value="Gln-synt_C"/>
    <property type="match status" value="1"/>
</dbReference>
<evidence type="ECO:0000256" key="1">
    <source>
        <dbReference type="ARBA" id="ARBA00022598"/>
    </source>
</evidence>
<reference evidence="5 6" key="1">
    <citation type="submission" date="2020-02" db="EMBL/GenBank/DDBJ databases">
        <authorList>
            <person name="Chen W.-M."/>
        </authorList>
    </citation>
    <scope>NUCLEOTIDE SEQUENCE [LARGE SCALE GENOMIC DNA]</scope>
    <source>
        <strain evidence="5 6">KMS-5</strain>
    </source>
</reference>
<dbReference type="GO" id="GO:0004356">
    <property type="term" value="F:glutamine synthetase activity"/>
    <property type="evidence" value="ECO:0007669"/>
    <property type="project" value="InterPro"/>
</dbReference>
<dbReference type="AlphaFoldDB" id="A0A6M0QRU3"/>
<comment type="caution">
    <text evidence="5">The sequence shown here is derived from an EMBL/GenBank/DDBJ whole genome shotgun (WGS) entry which is preliminary data.</text>
</comment>
<protein>
    <submittedName>
        <fullName evidence="5">Glutamine synthetase</fullName>
    </submittedName>
</protein>
<dbReference type="InterPro" id="IPR008146">
    <property type="entry name" value="Gln_synth_cat_dom"/>
</dbReference>
<sequence length="433" mass="47417">MSDNPARLRAMFCDHLSIMRGKYLPASKMRDDESRFARPTFSVHYDKDLLIEAPGTMCLEGLPDMALRWTGDEIRPGWEAGTHVVMGDLHAGDGSPVPMCPRGALKRAVAGWEKHGLTPKVGIELEAYAFVRNVDGQIVPYDTPGGVVYGTGNFTDPNRFTDAIWNKAQEIGLPLDLITAEYDSPQFEFTLTFDTAVEHVDTVVLFRQMAREIAWDHGVLLTFLPKPHLNKGGSGMHVNFSLTDRKEHNAIANGERGDPANLNDIARGCISGWMQHHKAMAGLIAPNALSYLRLQPASLSGFWCNWGGDNRNVTVRVSAEGGKKARLEHRMADAAANPYTVVATVLQAALLGYENKYPLPPAETGDGFTGNDAPHGTAASLTEALNDLEADSALSQAVGAGLVENHLYMKRAEVDKTASLEGEALRDWYIWYI</sequence>
<evidence type="ECO:0000256" key="3">
    <source>
        <dbReference type="RuleBase" id="RU000384"/>
    </source>
</evidence>
<dbReference type="PANTHER" id="PTHR43785:SF12">
    <property type="entry name" value="TYPE-1 GLUTAMINE SYNTHETASE 2"/>
    <property type="match status" value="1"/>
</dbReference>
<dbReference type="GO" id="GO:0006542">
    <property type="term" value="P:glutamine biosynthetic process"/>
    <property type="evidence" value="ECO:0007669"/>
    <property type="project" value="TreeGrafter"/>
</dbReference>
<dbReference type="EMBL" id="JAAIVJ010000003">
    <property type="protein sequence ID" value="NEY90249.1"/>
    <property type="molecule type" value="Genomic_DNA"/>
</dbReference>
<gene>
    <name evidence="5" type="ORF">G4Z14_08050</name>
</gene>
<feature type="domain" description="GS catalytic" evidence="4">
    <location>
        <begin position="101"/>
        <end position="433"/>
    </location>
</feature>
<dbReference type="RefSeq" id="WP_164624519.1">
    <property type="nucleotide sequence ID" value="NZ_JAAIVJ010000003.1"/>
</dbReference>
<keyword evidence="6" id="KW-1185">Reference proteome</keyword>